<keyword evidence="7 12" id="KW-0143">Chaperone</keyword>
<dbReference type="PANTHER" id="PTHR30560">
    <property type="entry name" value="TRIGGER FACTOR CHAPERONE AND PEPTIDYL-PROLYL CIS/TRANS ISOMERASE"/>
    <property type="match status" value="1"/>
</dbReference>
<evidence type="ECO:0000256" key="13">
    <source>
        <dbReference type="PROSITE-ProRule" id="PRU00277"/>
    </source>
</evidence>
<accession>A0A8A7KAR3</accession>
<dbReference type="Gene3D" id="3.30.70.1050">
    <property type="entry name" value="Trigger factor ribosome-binding domain"/>
    <property type="match status" value="1"/>
</dbReference>
<dbReference type="GO" id="GO:0005737">
    <property type="term" value="C:cytoplasm"/>
    <property type="evidence" value="ECO:0007669"/>
    <property type="project" value="UniProtKB-SubCell"/>
</dbReference>
<dbReference type="EMBL" id="CP046640">
    <property type="protein sequence ID" value="QTL97175.1"/>
    <property type="molecule type" value="Genomic_DNA"/>
</dbReference>
<dbReference type="GO" id="GO:0044183">
    <property type="term" value="F:protein folding chaperone"/>
    <property type="evidence" value="ECO:0007669"/>
    <property type="project" value="TreeGrafter"/>
</dbReference>
<dbReference type="InterPro" id="IPR037041">
    <property type="entry name" value="Trigger_fac_C_sf"/>
</dbReference>
<dbReference type="SUPFAM" id="SSF109998">
    <property type="entry name" value="Triger factor/SurA peptide-binding domain-like"/>
    <property type="match status" value="1"/>
</dbReference>
<reference evidence="16" key="1">
    <citation type="submission" date="2019-12" db="EMBL/GenBank/DDBJ databases">
        <authorList>
            <person name="zhang j."/>
            <person name="sun C.M."/>
        </authorList>
    </citation>
    <scope>NUCLEOTIDE SEQUENCE</scope>
    <source>
        <strain evidence="16">NS-1</strain>
    </source>
</reference>
<evidence type="ECO:0000256" key="10">
    <source>
        <dbReference type="ARBA" id="ARBA00024849"/>
    </source>
</evidence>
<dbReference type="GO" id="GO:0051083">
    <property type="term" value="P:'de novo' cotranslational protein folding"/>
    <property type="evidence" value="ECO:0007669"/>
    <property type="project" value="TreeGrafter"/>
</dbReference>
<dbReference type="Gene3D" id="1.10.3120.10">
    <property type="entry name" value="Trigger factor, C-terminal domain"/>
    <property type="match status" value="1"/>
</dbReference>
<name>A0A8A7KAR3_9FIRM</name>
<dbReference type="Gene3D" id="3.10.50.40">
    <property type="match status" value="1"/>
</dbReference>
<dbReference type="SUPFAM" id="SSF102735">
    <property type="entry name" value="Trigger factor ribosome-binding domain"/>
    <property type="match status" value="1"/>
</dbReference>
<dbReference type="AlphaFoldDB" id="A0A8A7KAR3"/>
<keyword evidence="6 12" id="KW-0697">Rotamase</keyword>
<evidence type="ECO:0000256" key="2">
    <source>
        <dbReference type="ARBA" id="ARBA00005464"/>
    </source>
</evidence>
<dbReference type="GO" id="GO:0051301">
    <property type="term" value="P:cell division"/>
    <property type="evidence" value="ECO:0007669"/>
    <property type="project" value="UniProtKB-KW"/>
</dbReference>
<dbReference type="InterPro" id="IPR005215">
    <property type="entry name" value="Trig_fac"/>
</dbReference>
<dbReference type="Pfam" id="PF00254">
    <property type="entry name" value="FKBP_C"/>
    <property type="match status" value="1"/>
</dbReference>
<evidence type="ECO:0000313" key="17">
    <source>
        <dbReference type="Proteomes" id="UP000665020"/>
    </source>
</evidence>
<comment type="subcellular location">
    <subcellularLocation>
        <location evidence="12">Cytoplasm</location>
    </subcellularLocation>
    <text evidence="12">About half TF is bound to the ribosome near the polypeptide exit tunnel while the other half is free in the cytoplasm.</text>
</comment>
<evidence type="ECO:0000256" key="8">
    <source>
        <dbReference type="ARBA" id="ARBA00023235"/>
    </source>
</evidence>
<dbReference type="SUPFAM" id="SSF54534">
    <property type="entry name" value="FKBP-like"/>
    <property type="match status" value="1"/>
</dbReference>
<dbReference type="InterPro" id="IPR027304">
    <property type="entry name" value="Trigger_fact/SurA_dom_sf"/>
</dbReference>
<feature type="domain" description="PPIase FKBP-type" evidence="15">
    <location>
        <begin position="163"/>
        <end position="245"/>
    </location>
</feature>
<keyword evidence="17" id="KW-1185">Reference proteome</keyword>
<evidence type="ECO:0000256" key="4">
    <source>
        <dbReference type="ARBA" id="ARBA00016902"/>
    </source>
</evidence>
<dbReference type="InterPro" id="IPR008880">
    <property type="entry name" value="Trigger_fac_C"/>
</dbReference>
<dbReference type="EC" id="5.2.1.8" evidence="3 12"/>
<evidence type="ECO:0000256" key="11">
    <source>
        <dbReference type="ARBA" id="ARBA00029986"/>
    </source>
</evidence>
<evidence type="ECO:0000313" key="16">
    <source>
        <dbReference type="EMBL" id="QTL97175.1"/>
    </source>
</evidence>
<dbReference type="GO" id="GO:0015031">
    <property type="term" value="P:protein transport"/>
    <property type="evidence" value="ECO:0007669"/>
    <property type="project" value="UniProtKB-UniRule"/>
</dbReference>
<evidence type="ECO:0000256" key="1">
    <source>
        <dbReference type="ARBA" id="ARBA00000971"/>
    </source>
</evidence>
<dbReference type="InterPro" id="IPR046357">
    <property type="entry name" value="PPIase_dom_sf"/>
</dbReference>
<dbReference type="PIRSF" id="PIRSF003095">
    <property type="entry name" value="Trigger_factor"/>
    <property type="match status" value="1"/>
</dbReference>
<dbReference type="InterPro" id="IPR008881">
    <property type="entry name" value="Trigger_fac_ribosome-bd_bac"/>
</dbReference>
<dbReference type="InterPro" id="IPR001179">
    <property type="entry name" value="PPIase_FKBP_dom"/>
</dbReference>
<dbReference type="InterPro" id="IPR036611">
    <property type="entry name" value="Trigger_fac_ribosome-bd_sf"/>
</dbReference>
<dbReference type="NCBIfam" id="TIGR00115">
    <property type="entry name" value="tig"/>
    <property type="match status" value="1"/>
</dbReference>
<dbReference type="GO" id="GO:0043022">
    <property type="term" value="F:ribosome binding"/>
    <property type="evidence" value="ECO:0007669"/>
    <property type="project" value="TreeGrafter"/>
</dbReference>
<evidence type="ECO:0000256" key="14">
    <source>
        <dbReference type="RuleBase" id="RU003914"/>
    </source>
</evidence>
<dbReference type="PANTHER" id="PTHR30560:SF3">
    <property type="entry name" value="TRIGGER FACTOR-LIKE PROTEIN TIG, CHLOROPLASTIC"/>
    <property type="match status" value="1"/>
</dbReference>
<protein>
    <recommendedName>
        <fullName evidence="4 12">Trigger factor</fullName>
        <shortName evidence="12">TF</shortName>
        <ecNumber evidence="3 12">5.2.1.8</ecNumber>
    </recommendedName>
    <alternativeName>
        <fullName evidence="11 12">PPIase</fullName>
    </alternativeName>
</protein>
<dbReference type="RefSeq" id="WP_230868825.1">
    <property type="nucleotide sequence ID" value="NZ_CP046640.1"/>
</dbReference>
<evidence type="ECO:0000256" key="6">
    <source>
        <dbReference type="ARBA" id="ARBA00023110"/>
    </source>
</evidence>
<organism evidence="16 17">
    <name type="scientific">Iocasia fonsfrigidae</name>
    <dbReference type="NCBI Taxonomy" id="2682810"/>
    <lineage>
        <taxon>Bacteria</taxon>
        <taxon>Bacillati</taxon>
        <taxon>Bacillota</taxon>
        <taxon>Clostridia</taxon>
        <taxon>Halanaerobiales</taxon>
        <taxon>Halanaerobiaceae</taxon>
        <taxon>Iocasia</taxon>
    </lineage>
</organism>
<proteinExistence type="inferred from homology"/>
<evidence type="ECO:0000256" key="9">
    <source>
        <dbReference type="ARBA" id="ARBA00023306"/>
    </source>
</evidence>
<comment type="function">
    <text evidence="10 12">Involved in protein export. Acts as a chaperone by maintaining the newly synthesized protein in an open conformation. Functions as a peptidyl-prolyl cis-trans isomerase.</text>
</comment>
<evidence type="ECO:0000256" key="5">
    <source>
        <dbReference type="ARBA" id="ARBA00022618"/>
    </source>
</evidence>
<dbReference type="FunFam" id="3.10.50.40:FF:000001">
    <property type="entry name" value="Trigger factor"/>
    <property type="match status" value="1"/>
</dbReference>
<dbReference type="HAMAP" id="MF_00303">
    <property type="entry name" value="Trigger_factor_Tig"/>
    <property type="match status" value="1"/>
</dbReference>
<dbReference type="Pfam" id="PF05698">
    <property type="entry name" value="Trigger_C"/>
    <property type="match status" value="1"/>
</dbReference>
<keyword evidence="9 12" id="KW-0131">Cell cycle</keyword>
<dbReference type="Pfam" id="PF05697">
    <property type="entry name" value="Trigger_N"/>
    <property type="match status" value="1"/>
</dbReference>
<dbReference type="Proteomes" id="UP000665020">
    <property type="component" value="Chromosome"/>
</dbReference>
<dbReference type="GO" id="GO:0043335">
    <property type="term" value="P:protein unfolding"/>
    <property type="evidence" value="ECO:0007669"/>
    <property type="project" value="TreeGrafter"/>
</dbReference>
<keyword evidence="12" id="KW-0963">Cytoplasm</keyword>
<gene>
    <name evidence="12" type="primary">tig</name>
    <name evidence="16" type="ORF">GM661_03875</name>
</gene>
<evidence type="ECO:0000256" key="3">
    <source>
        <dbReference type="ARBA" id="ARBA00013194"/>
    </source>
</evidence>
<dbReference type="GO" id="GO:0003755">
    <property type="term" value="F:peptidyl-prolyl cis-trans isomerase activity"/>
    <property type="evidence" value="ECO:0007669"/>
    <property type="project" value="UniProtKB-UniRule"/>
</dbReference>
<evidence type="ECO:0000256" key="12">
    <source>
        <dbReference type="HAMAP-Rule" id="MF_00303"/>
    </source>
</evidence>
<keyword evidence="5 12" id="KW-0132">Cell division</keyword>
<evidence type="ECO:0000259" key="15">
    <source>
        <dbReference type="PROSITE" id="PS50059"/>
    </source>
</evidence>
<comment type="catalytic activity">
    <reaction evidence="1 12 13">
        <text>[protein]-peptidylproline (omega=180) = [protein]-peptidylproline (omega=0)</text>
        <dbReference type="Rhea" id="RHEA:16237"/>
        <dbReference type="Rhea" id="RHEA-COMP:10747"/>
        <dbReference type="Rhea" id="RHEA-COMP:10748"/>
        <dbReference type="ChEBI" id="CHEBI:83833"/>
        <dbReference type="ChEBI" id="CHEBI:83834"/>
        <dbReference type="EC" id="5.2.1.8"/>
    </reaction>
</comment>
<comment type="similarity">
    <text evidence="2 12 14">Belongs to the FKBP-type PPIase family. Tig subfamily.</text>
</comment>
<dbReference type="KEGG" id="ifn:GM661_03875"/>
<comment type="domain">
    <text evidence="12">Consists of 3 domains; the N-terminus binds the ribosome, the middle domain has PPIase activity, while the C-terminus has intrinsic chaperone activity on its own.</text>
</comment>
<evidence type="ECO:0000256" key="7">
    <source>
        <dbReference type="ARBA" id="ARBA00023186"/>
    </source>
</evidence>
<dbReference type="PROSITE" id="PS50059">
    <property type="entry name" value="FKBP_PPIASE"/>
    <property type="match status" value="1"/>
</dbReference>
<sequence>MEVAKELLEGNKIELKVEVETDRVNDALQKAYKKVVKDVSLPGFRKGKVPRKVLEARYGKEVLHRDAFDIIIPRAYSEAVESTGIEPIAQPEVNDFYIAENEPATFVAVVEVKPEVELGEYTGLGIEKEEVEVTEDDIESHLSRTQEQHSQLESTDRELVEDGDFVIIDFEGYVDDEKFPGGTAEEYTLEIGSASFIPGFEEQLIGKKVGEEVEIEVSFPEEYQAENLAGKDALFKVNIKEIKVKKLPELNDDFAKEVSDFDTLAELREDIKERLSKQKKEKVEREFEDELIKTVSDNAEVDVSETLVNNELDMMYQNMEYSLSMQGLKIDDYFSHFGFDEETWRDKNRDEAASRAKSNLVLEAIAKKEGIEASDEEIDNMIEEIAEEGERSADEIKALLQLQGQLEGLVHSITIKKVIDYLEENN</sequence>
<keyword evidence="8 12" id="KW-0413">Isomerase</keyword>